<feature type="region of interest" description="Disordered" evidence="1">
    <location>
        <begin position="116"/>
        <end position="159"/>
    </location>
</feature>
<evidence type="ECO:0000256" key="1">
    <source>
        <dbReference type="SAM" id="MobiDB-lite"/>
    </source>
</evidence>
<reference evidence="2 3" key="1">
    <citation type="submission" date="2024-02" db="EMBL/GenBank/DDBJ databases">
        <authorList>
            <person name="Chen Y."/>
            <person name="Shah S."/>
            <person name="Dougan E. K."/>
            <person name="Thang M."/>
            <person name="Chan C."/>
        </authorList>
    </citation>
    <scope>NUCLEOTIDE SEQUENCE [LARGE SCALE GENOMIC DNA]</scope>
</reference>
<dbReference type="Proteomes" id="UP001642464">
    <property type="component" value="Unassembled WGS sequence"/>
</dbReference>
<dbReference type="EMBL" id="CAXAMM010011570">
    <property type="protein sequence ID" value="CAK9026529.1"/>
    <property type="molecule type" value="Genomic_DNA"/>
</dbReference>
<feature type="non-terminal residue" evidence="2">
    <location>
        <position position="201"/>
    </location>
</feature>
<protein>
    <submittedName>
        <fullName evidence="2">Uncharacterized protein</fullName>
    </submittedName>
</protein>
<evidence type="ECO:0000313" key="3">
    <source>
        <dbReference type="Proteomes" id="UP001642464"/>
    </source>
</evidence>
<keyword evidence="3" id="KW-1185">Reference proteome</keyword>
<proteinExistence type="predicted"/>
<sequence>QQLVTLVGHPRHATDMERSRRRWLTGKVIVPWREATELPPLAKSRRPGANSPAPGALREKLASYRRCLELKAIQRSVGDPYLQAFSVVPGPKGTPIHSSAGVRRPDLHRVRVAAARAQQRWSTPSPGSAKTTRPNTRQTASEERPSTGASWTPPGTGREERQLQTVINLQVALEIWSNALKSHFVHAANAEGWIEAMCGSP</sequence>
<organism evidence="2 3">
    <name type="scientific">Durusdinium trenchii</name>
    <dbReference type="NCBI Taxonomy" id="1381693"/>
    <lineage>
        <taxon>Eukaryota</taxon>
        <taxon>Sar</taxon>
        <taxon>Alveolata</taxon>
        <taxon>Dinophyceae</taxon>
        <taxon>Suessiales</taxon>
        <taxon>Symbiodiniaceae</taxon>
        <taxon>Durusdinium</taxon>
    </lineage>
</organism>
<name>A0ABP0KKM6_9DINO</name>
<feature type="compositionally biased region" description="Polar residues" evidence="1">
    <location>
        <begin position="121"/>
        <end position="139"/>
    </location>
</feature>
<comment type="caution">
    <text evidence="2">The sequence shown here is derived from an EMBL/GenBank/DDBJ whole genome shotgun (WGS) entry which is preliminary data.</text>
</comment>
<gene>
    <name evidence="2" type="ORF">SCF082_LOCUS17546</name>
</gene>
<evidence type="ECO:0000313" key="2">
    <source>
        <dbReference type="EMBL" id="CAK9026529.1"/>
    </source>
</evidence>
<feature type="non-terminal residue" evidence="2">
    <location>
        <position position="1"/>
    </location>
</feature>
<accession>A0ABP0KKM6</accession>